<keyword evidence="2 4" id="KW-0378">Hydrolase</keyword>
<dbReference type="AlphaFoldDB" id="A0A5B8LJY8"/>
<evidence type="ECO:0000313" key="4">
    <source>
        <dbReference type="EMBL" id="QDZ07862.1"/>
    </source>
</evidence>
<evidence type="ECO:0000313" key="5">
    <source>
        <dbReference type="Proteomes" id="UP000315673"/>
    </source>
</evidence>
<proteinExistence type="inferred from homology"/>
<comment type="similarity">
    <text evidence="1">Belongs to the 'GDXG' lipolytic enzyme family.</text>
</comment>
<feature type="domain" description="Alpha/beta hydrolase fold-3" evidence="3">
    <location>
        <begin position="148"/>
        <end position="351"/>
    </location>
</feature>
<dbReference type="InterPro" id="IPR050300">
    <property type="entry name" value="GDXG_lipolytic_enzyme"/>
</dbReference>
<dbReference type="SUPFAM" id="SSF53474">
    <property type="entry name" value="alpha/beta-Hydrolases"/>
    <property type="match status" value="1"/>
</dbReference>
<gene>
    <name evidence="4" type="ORF">FPZ24_10495</name>
</gene>
<dbReference type="Gene3D" id="3.40.50.1820">
    <property type="entry name" value="alpha/beta hydrolase"/>
    <property type="match status" value="1"/>
</dbReference>
<dbReference type="KEGG" id="spai:FPZ24_10495"/>
<reference evidence="4 5" key="1">
    <citation type="submission" date="2019-07" db="EMBL/GenBank/DDBJ databases">
        <title>Full genome sequence of Sphingomonas sp. 4R-6-7(HKS19).</title>
        <authorList>
            <person name="Im W.-T."/>
        </authorList>
    </citation>
    <scope>NUCLEOTIDE SEQUENCE [LARGE SCALE GENOMIC DNA]</scope>
    <source>
        <strain evidence="4 5">HKS19</strain>
    </source>
</reference>
<dbReference type="PANTHER" id="PTHR48081">
    <property type="entry name" value="AB HYDROLASE SUPERFAMILY PROTEIN C4A8.06C"/>
    <property type="match status" value="1"/>
</dbReference>
<dbReference type="OrthoDB" id="9806180at2"/>
<dbReference type="InterPro" id="IPR029058">
    <property type="entry name" value="AB_hydrolase_fold"/>
</dbReference>
<dbReference type="InterPro" id="IPR013094">
    <property type="entry name" value="AB_hydrolase_3"/>
</dbReference>
<name>A0A5B8LJY8_9SPHN</name>
<sequence>MSSCDIDAQAVTKIGHMKQERTMGGRQLKASVAVIAAGLALAVTAAHGQSAAPTTGPITVPSFVLPYSTYNAPETVALFDRMRALPQLPPNASIPEMRAYYDVQNTDRVKRMRAMYDVKVTDITIGGVHVQRVLPSAGVAAANRGRVLVNLHGGAFMWGANSGALAEAIPIAAVGRIEVLTVDYRLGPENRFPAATEDVIAVYKALLGKYPARAIGIYGCSAGGGLTAQSVAWMIDKKIPVPGAIGTFCASLVDLGGDSAYFAAAATGQVPSPATMPKLISIPYFAGARADDPMVFPGLSPAIVKRFPPTLLISGTRDFALSSVLHSNELLRAAGVKTELRVWDGMPHAFFVDPEAAESKQAYQAIVDFFAANLVAK</sequence>
<evidence type="ECO:0000256" key="2">
    <source>
        <dbReference type="ARBA" id="ARBA00022801"/>
    </source>
</evidence>
<accession>A0A5B8LJY8</accession>
<dbReference type="EMBL" id="CP042306">
    <property type="protein sequence ID" value="QDZ07862.1"/>
    <property type="molecule type" value="Genomic_DNA"/>
</dbReference>
<dbReference type="GO" id="GO:0004806">
    <property type="term" value="F:triacylglycerol lipase activity"/>
    <property type="evidence" value="ECO:0007669"/>
    <property type="project" value="TreeGrafter"/>
</dbReference>
<protein>
    <submittedName>
        <fullName evidence="4">Alpha/beta hydrolase</fullName>
    </submittedName>
</protein>
<keyword evidence="5" id="KW-1185">Reference proteome</keyword>
<dbReference type="Proteomes" id="UP000315673">
    <property type="component" value="Chromosome"/>
</dbReference>
<dbReference type="Pfam" id="PF07859">
    <property type="entry name" value="Abhydrolase_3"/>
    <property type="match status" value="1"/>
</dbReference>
<evidence type="ECO:0000259" key="3">
    <source>
        <dbReference type="Pfam" id="PF07859"/>
    </source>
</evidence>
<dbReference type="PANTHER" id="PTHR48081:SF30">
    <property type="entry name" value="ACETYL-HYDROLASE LIPR-RELATED"/>
    <property type="match status" value="1"/>
</dbReference>
<evidence type="ECO:0000256" key="1">
    <source>
        <dbReference type="ARBA" id="ARBA00010515"/>
    </source>
</evidence>
<organism evidence="4 5">
    <name type="scientific">Sphingomonas panacisoli</name>
    <dbReference type="NCBI Taxonomy" id="1813879"/>
    <lineage>
        <taxon>Bacteria</taxon>
        <taxon>Pseudomonadati</taxon>
        <taxon>Pseudomonadota</taxon>
        <taxon>Alphaproteobacteria</taxon>
        <taxon>Sphingomonadales</taxon>
        <taxon>Sphingomonadaceae</taxon>
        <taxon>Sphingomonas</taxon>
    </lineage>
</organism>